<protein>
    <recommendedName>
        <fullName evidence="4 13">Protein disulfide-isomerase</fullName>
        <ecNumber evidence="4 13">5.3.4.1</ecNumber>
    </recommendedName>
</protein>
<dbReference type="PROSITE" id="PS51352">
    <property type="entry name" value="THIOREDOXIN_2"/>
    <property type="match status" value="2"/>
</dbReference>
<dbReference type="EC" id="5.3.4.1" evidence="4 13"/>
<dbReference type="Pfam" id="PF00085">
    <property type="entry name" value="Thioredoxin"/>
    <property type="match status" value="2"/>
</dbReference>
<keyword evidence="8 11" id="KW-1015">Disulfide bond</keyword>
<dbReference type="PANTHER" id="PTHR18929">
    <property type="entry name" value="PROTEIN DISULFIDE ISOMERASE"/>
    <property type="match status" value="1"/>
</dbReference>
<comment type="similarity">
    <text evidence="3 12">Belongs to the protein disulfide isomerase family.</text>
</comment>
<evidence type="ECO:0000259" key="14">
    <source>
        <dbReference type="PROSITE" id="PS51352"/>
    </source>
</evidence>
<evidence type="ECO:0000256" key="11">
    <source>
        <dbReference type="PIRSR" id="PIRSR605792-51"/>
    </source>
</evidence>
<feature type="signal peptide" evidence="13">
    <location>
        <begin position="1"/>
        <end position="21"/>
    </location>
</feature>
<sequence>MGKKALFLLGLLALSAVWVNGSENFEEDGEAAESLVSDVLTLDVGNFTETIEKYDFIVVEFYAPWCGHCKRLAPEYEKAATILKNNDPPIILAKVDLDDEYNKPLASEFNIAGFPTLKIIKNKGQLIQDYSGPRESDGIVSHLQKLSGPPSVELKSAEEAEKFLADNEKNLVVIGVFDKLEGEEYESFFKVADALRSDYEFAHTASSSIVPEDGVPVTAPSVRVIKNFEEKITVSSDLSTAALSKFIEETSLPSVTEMSKKPEHRPALMKFFESTKTKLFLFMAKSTEEDAESKDLLTKFTAVAKANKDSGLIALFAESDESDNALQFFGLEKADAPAVVIQEDKGKKYILKNVVSSKVAPWVAAYLKGELKEHIKSEPIPETNDEPVKVIVSSTLQTEVLDAKKNVLLEFYAPWCGHCKKLAPVLDEVAVSFEKDDDVVIAKFDATANDVSSDLFDVQGFPTIYLYTAGGAAIPYDGDRSKEDITKFINDNRTKPEVEEKKGSTIGDATSPAETLEEAVDAVDMTIVKDEL</sequence>
<evidence type="ECO:0000256" key="2">
    <source>
        <dbReference type="ARBA" id="ARBA00004319"/>
    </source>
</evidence>
<dbReference type="InterPro" id="IPR017937">
    <property type="entry name" value="Thioredoxin_CS"/>
</dbReference>
<dbReference type="FunFam" id="3.40.30.10:FF:000107">
    <property type="entry name" value="Protein disulfide-isomerase 5-2"/>
    <property type="match status" value="1"/>
</dbReference>
<accession>A0ABD3HSD2</accession>
<dbReference type="CDD" id="cd02995">
    <property type="entry name" value="PDI_a_PDI_a'_C"/>
    <property type="match status" value="1"/>
</dbReference>
<keyword evidence="7" id="KW-0256">Endoplasmic reticulum</keyword>
<dbReference type="InterPro" id="IPR005788">
    <property type="entry name" value="PDI_thioredoxin-like_dom"/>
</dbReference>
<evidence type="ECO:0000256" key="1">
    <source>
        <dbReference type="ARBA" id="ARBA00001182"/>
    </source>
</evidence>
<dbReference type="PANTHER" id="PTHR18929:SF132">
    <property type="entry name" value="PROTEIN DISULFIDE-ISOMERASE A3"/>
    <property type="match status" value="1"/>
</dbReference>
<evidence type="ECO:0000256" key="4">
    <source>
        <dbReference type="ARBA" id="ARBA00012723"/>
    </source>
</evidence>
<evidence type="ECO:0000256" key="3">
    <source>
        <dbReference type="ARBA" id="ARBA00006347"/>
    </source>
</evidence>
<evidence type="ECO:0000256" key="7">
    <source>
        <dbReference type="ARBA" id="ARBA00022824"/>
    </source>
</evidence>
<proteinExistence type="inferred from homology"/>
<dbReference type="AlphaFoldDB" id="A0ABD3HSD2"/>
<evidence type="ECO:0000256" key="8">
    <source>
        <dbReference type="ARBA" id="ARBA00023157"/>
    </source>
</evidence>
<dbReference type="NCBIfam" id="TIGR01126">
    <property type="entry name" value="pdi_dom"/>
    <property type="match status" value="1"/>
</dbReference>
<keyword evidence="6" id="KW-0677">Repeat</keyword>
<evidence type="ECO:0000256" key="13">
    <source>
        <dbReference type="RuleBase" id="RU361130"/>
    </source>
</evidence>
<feature type="domain" description="Thioredoxin" evidence="14">
    <location>
        <begin position="5"/>
        <end position="148"/>
    </location>
</feature>
<feature type="disulfide bond" description="Redox-active" evidence="11">
    <location>
        <begin position="66"/>
        <end position="69"/>
    </location>
</feature>
<keyword evidence="5 13" id="KW-0732">Signal</keyword>
<comment type="subcellular location">
    <subcellularLocation>
        <location evidence="2">Endoplasmic reticulum lumen</location>
    </subcellularLocation>
</comment>
<feature type="domain" description="Thioredoxin" evidence="14">
    <location>
        <begin position="353"/>
        <end position="494"/>
    </location>
</feature>
<gene>
    <name evidence="15" type="ORF">R1sor_006677</name>
</gene>
<dbReference type="NCBIfam" id="TIGR01130">
    <property type="entry name" value="ER_PDI_fam"/>
    <property type="match status" value="1"/>
</dbReference>
<keyword evidence="9 13" id="KW-0413">Isomerase</keyword>
<dbReference type="PRINTS" id="PR00421">
    <property type="entry name" value="THIOREDOXIN"/>
</dbReference>
<evidence type="ECO:0000256" key="10">
    <source>
        <dbReference type="ARBA" id="ARBA00023284"/>
    </source>
</evidence>
<dbReference type="Pfam" id="PF13848">
    <property type="entry name" value="Thioredoxin_6"/>
    <property type="match status" value="1"/>
</dbReference>
<dbReference type="InterPro" id="IPR036249">
    <property type="entry name" value="Thioredoxin-like_sf"/>
</dbReference>
<keyword evidence="16" id="KW-1185">Reference proteome</keyword>
<feature type="chain" id="PRO_5044529387" description="Protein disulfide-isomerase" evidence="13">
    <location>
        <begin position="22"/>
        <end position="532"/>
    </location>
</feature>
<dbReference type="GO" id="GO:0005788">
    <property type="term" value="C:endoplasmic reticulum lumen"/>
    <property type="evidence" value="ECO:0007669"/>
    <property type="project" value="UniProtKB-SubCell"/>
</dbReference>
<evidence type="ECO:0000256" key="12">
    <source>
        <dbReference type="RuleBase" id="RU004208"/>
    </source>
</evidence>
<dbReference type="InterPro" id="IPR005792">
    <property type="entry name" value="Prot_disulphide_isomerase"/>
</dbReference>
<comment type="catalytic activity">
    <reaction evidence="1 13">
        <text>Catalyzes the rearrangement of -S-S- bonds in proteins.</text>
        <dbReference type="EC" id="5.3.4.1"/>
    </reaction>
</comment>
<dbReference type="SUPFAM" id="SSF52833">
    <property type="entry name" value="Thioredoxin-like"/>
    <property type="match status" value="4"/>
</dbReference>
<evidence type="ECO:0000256" key="5">
    <source>
        <dbReference type="ARBA" id="ARBA00022729"/>
    </source>
</evidence>
<name>A0ABD3HSD2_9MARC</name>
<reference evidence="15 16" key="1">
    <citation type="submission" date="2024-09" db="EMBL/GenBank/DDBJ databases">
        <title>Chromosome-scale assembly of Riccia sorocarpa.</title>
        <authorList>
            <person name="Paukszto L."/>
        </authorList>
    </citation>
    <scope>NUCLEOTIDE SEQUENCE [LARGE SCALE GENOMIC DNA]</scope>
    <source>
        <strain evidence="15">LP-2024</strain>
        <tissue evidence="15">Aerial parts of the thallus</tissue>
    </source>
</reference>
<organism evidence="15 16">
    <name type="scientific">Riccia sorocarpa</name>
    <dbReference type="NCBI Taxonomy" id="122646"/>
    <lineage>
        <taxon>Eukaryota</taxon>
        <taxon>Viridiplantae</taxon>
        <taxon>Streptophyta</taxon>
        <taxon>Embryophyta</taxon>
        <taxon>Marchantiophyta</taxon>
        <taxon>Marchantiopsida</taxon>
        <taxon>Marchantiidae</taxon>
        <taxon>Marchantiales</taxon>
        <taxon>Ricciaceae</taxon>
        <taxon>Riccia</taxon>
    </lineage>
</organism>
<dbReference type="CDD" id="cd02961">
    <property type="entry name" value="PDI_a_family"/>
    <property type="match status" value="1"/>
</dbReference>
<dbReference type="CDD" id="cd02982">
    <property type="entry name" value="PDI_b'_family"/>
    <property type="match status" value="1"/>
</dbReference>
<evidence type="ECO:0000256" key="9">
    <source>
        <dbReference type="ARBA" id="ARBA00023235"/>
    </source>
</evidence>
<dbReference type="InterPro" id="IPR013766">
    <property type="entry name" value="Thioredoxin_domain"/>
</dbReference>
<dbReference type="EMBL" id="JBJQOH010000003">
    <property type="protein sequence ID" value="KAL3693026.1"/>
    <property type="molecule type" value="Genomic_DNA"/>
</dbReference>
<comment type="caution">
    <text evidence="15">The sequence shown here is derived from an EMBL/GenBank/DDBJ whole genome shotgun (WGS) entry which is preliminary data.</text>
</comment>
<feature type="disulfide bond" description="Redox-active" evidence="11">
    <location>
        <begin position="416"/>
        <end position="419"/>
    </location>
</feature>
<dbReference type="PROSITE" id="PS00194">
    <property type="entry name" value="THIOREDOXIN_1"/>
    <property type="match status" value="2"/>
</dbReference>
<keyword evidence="10 11" id="KW-0676">Redox-active center</keyword>
<dbReference type="CDD" id="cd02981">
    <property type="entry name" value="PDI_b_family"/>
    <property type="match status" value="1"/>
</dbReference>
<evidence type="ECO:0000256" key="6">
    <source>
        <dbReference type="ARBA" id="ARBA00022737"/>
    </source>
</evidence>
<dbReference type="GO" id="GO:0003756">
    <property type="term" value="F:protein disulfide isomerase activity"/>
    <property type="evidence" value="ECO:0007669"/>
    <property type="project" value="UniProtKB-EC"/>
</dbReference>
<evidence type="ECO:0000313" key="15">
    <source>
        <dbReference type="EMBL" id="KAL3693026.1"/>
    </source>
</evidence>
<dbReference type="Gene3D" id="3.40.30.10">
    <property type="entry name" value="Glutaredoxin"/>
    <property type="match status" value="4"/>
</dbReference>
<evidence type="ECO:0000313" key="16">
    <source>
        <dbReference type="Proteomes" id="UP001633002"/>
    </source>
</evidence>
<dbReference type="Proteomes" id="UP001633002">
    <property type="component" value="Unassembled WGS sequence"/>
</dbReference>